<evidence type="ECO:0000256" key="1">
    <source>
        <dbReference type="SAM" id="MobiDB-lite"/>
    </source>
</evidence>
<feature type="region of interest" description="Disordered" evidence="1">
    <location>
        <begin position="102"/>
        <end position="134"/>
    </location>
</feature>
<evidence type="ECO:0000313" key="3">
    <source>
        <dbReference type="Proteomes" id="UP000284842"/>
    </source>
</evidence>
<feature type="region of interest" description="Disordered" evidence="1">
    <location>
        <begin position="162"/>
        <end position="201"/>
    </location>
</feature>
<evidence type="ECO:0000313" key="2">
    <source>
        <dbReference type="EMBL" id="PPQ65426.1"/>
    </source>
</evidence>
<gene>
    <name evidence="2" type="ORF">CVT24_011508</name>
</gene>
<sequence>MKCRTGDRPLASELDPVVQPQRKNEELNVLEMNTSSALQDVLEEMQKEALFNVVAPVQAQGLSQAPRLAGPLVDTDSDDEEEINWKPLENFVPQAILDFAKSEAERKRNAQNEARRRERERRKKEEEDKARNLSVDKDIHDLLSKVSGEHKEVIVRFLQSLSKSKDRASGDIDSDGASNMHASYSNASIKSSKKRKLADSQ</sequence>
<keyword evidence="3" id="KW-1185">Reference proteome</keyword>
<dbReference type="AlphaFoldDB" id="A0A409VGR5"/>
<dbReference type="Proteomes" id="UP000284842">
    <property type="component" value="Unassembled WGS sequence"/>
</dbReference>
<reference evidence="2 3" key="1">
    <citation type="journal article" date="2018" name="Evol. Lett.">
        <title>Horizontal gene cluster transfer increased hallucinogenic mushroom diversity.</title>
        <authorList>
            <person name="Reynolds H.T."/>
            <person name="Vijayakumar V."/>
            <person name="Gluck-Thaler E."/>
            <person name="Korotkin H.B."/>
            <person name="Matheny P.B."/>
            <person name="Slot J.C."/>
        </authorList>
    </citation>
    <scope>NUCLEOTIDE SEQUENCE [LARGE SCALE GENOMIC DNA]</scope>
    <source>
        <strain evidence="2 3">2629</strain>
    </source>
</reference>
<comment type="caution">
    <text evidence="2">The sequence shown here is derived from an EMBL/GenBank/DDBJ whole genome shotgun (WGS) entry which is preliminary data.</text>
</comment>
<dbReference type="EMBL" id="NHTK01006066">
    <property type="protein sequence ID" value="PPQ65426.1"/>
    <property type="molecule type" value="Genomic_DNA"/>
</dbReference>
<accession>A0A409VGR5</accession>
<feature type="compositionally biased region" description="Basic residues" evidence="1">
    <location>
        <begin position="191"/>
        <end position="201"/>
    </location>
</feature>
<feature type="compositionally biased region" description="Polar residues" evidence="1">
    <location>
        <begin position="176"/>
        <end position="190"/>
    </location>
</feature>
<name>A0A409VGR5_9AGAR</name>
<organism evidence="2 3">
    <name type="scientific">Panaeolus cyanescens</name>
    <dbReference type="NCBI Taxonomy" id="181874"/>
    <lineage>
        <taxon>Eukaryota</taxon>
        <taxon>Fungi</taxon>
        <taxon>Dikarya</taxon>
        <taxon>Basidiomycota</taxon>
        <taxon>Agaricomycotina</taxon>
        <taxon>Agaricomycetes</taxon>
        <taxon>Agaricomycetidae</taxon>
        <taxon>Agaricales</taxon>
        <taxon>Agaricineae</taxon>
        <taxon>Galeropsidaceae</taxon>
        <taxon>Panaeolus</taxon>
    </lineage>
</organism>
<feature type="region of interest" description="Disordered" evidence="1">
    <location>
        <begin position="1"/>
        <end position="21"/>
    </location>
</feature>
<dbReference type="InParanoid" id="A0A409VGR5"/>
<proteinExistence type="predicted"/>
<protein>
    <submittedName>
        <fullName evidence="2">Uncharacterized protein</fullName>
    </submittedName>
</protein>